<sequence>MSIVNPTRDVHVEEIVDVESQSWLNMKEVPAWFISLGVHLVILFILASITRITLLDSENAIISSIEEISPDIYKLDPTIQDVVGTAGDTTMLSPSMAAAPETSREQQEALKSQLENDIETPEPVFDDALTQPAKEELTAAVEVTGETDRPGGVAGAIDRLTLEIAAAAKEKKLLVVWLFDVSPSVTKRRNEIADRFENVYKQLGILEATEDENSLKTAVAAFGAKTEIITKDPVSDVKEVVSKIRSIKEDITGDENVFGAVNMVTKRWLAYKRQSRRNMMIIVVTDEAGTDAEDNLEIAIKDAKRNGIKCYVVGNAAPFGQREVIIPNFPIEPGVTVAAVSETGPETLAPERIKLPFWGTNTSDIRQLSSGYGPYGLTRLCAETNGIFFITQDTTEKGVKFESADMRDYHPDYISIRDYDKRVRMNMAKASLVRTAMATRATKRRLPIPTLRFPANNDNVLRQAITAAQKPVSELDYGLNELQVMLEQGLNDRKKITEPRWRANYDLALGRVLAMRVRTHGYNTVLAEMKSNPKAFKDKANNSWQLVAAKDVRSSPSVRKIAKQANALLNGIIDEHPGTPWAYLAAKELNTPLGWTWKEFKQNLDSSGNRVRTQSPRFAEEDRKRREALKKRGVKGNQPLKI</sequence>
<name>A0A517VPM2_9PLAN</name>
<proteinExistence type="predicted"/>
<dbReference type="Gene3D" id="3.40.50.410">
    <property type="entry name" value="von Willebrand factor, type A domain"/>
    <property type="match status" value="1"/>
</dbReference>
<evidence type="ECO:0000313" key="5">
    <source>
        <dbReference type="Proteomes" id="UP000318704"/>
    </source>
</evidence>
<evidence type="ECO:0000256" key="1">
    <source>
        <dbReference type="SAM" id="MobiDB-lite"/>
    </source>
</evidence>
<dbReference type="SUPFAM" id="SSF53300">
    <property type="entry name" value="vWA-like"/>
    <property type="match status" value="1"/>
</dbReference>
<evidence type="ECO:0000256" key="2">
    <source>
        <dbReference type="SAM" id="Phobius"/>
    </source>
</evidence>
<dbReference type="CDD" id="cd00198">
    <property type="entry name" value="vWFA"/>
    <property type="match status" value="1"/>
</dbReference>
<dbReference type="Proteomes" id="UP000318704">
    <property type="component" value="Chromosome"/>
</dbReference>
<dbReference type="PROSITE" id="PS50234">
    <property type="entry name" value="VWFA"/>
    <property type="match status" value="1"/>
</dbReference>
<keyword evidence="2" id="KW-0812">Transmembrane</keyword>
<dbReference type="InterPro" id="IPR036465">
    <property type="entry name" value="vWFA_dom_sf"/>
</dbReference>
<feature type="domain" description="VWFA" evidence="3">
    <location>
        <begin position="174"/>
        <end position="314"/>
    </location>
</feature>
<feature type="compositionally biased region" description="Polar residues" evidence="1">
    <location>
        <begin position="605"/>
        <end position="616"/>
    </location>
</feature>
<organism evidence="4 5">
    <name type="scientific">Gimesia aquarii</name>
    <dbReference type="NCBI Taxonomy" id="2527964"/>
    <lineage>
        <taxon>Bacteria</taxon>
        <taxon>Pseudomonadati</taxon>
        <taxon>Planctomycetota</taxon>
        <taxon>Planctomycetia</taxon>
        <taxon>Planctomycetales</taxon>
        <taxon>Planctomycetaceae</taxon>
        <taxon>Gimesia</taxon>
    </lineage>
</organism>
<dbReference type="Pfam" id="PF00092">
    <property type="entry name" value="VWA"/>
    <property type="match status" value="1"/>
</dbReference>
<feature type="transmembrane region" description="Helical" evidence="2">
    <location>
        <begin position="29"/>
        <end position="49"/>
    </location>
</feature>
<gene>
    <name evidence="4" type="ORF">V144x_03900</name>
</gene>
<dbReference type="AlphaFoldDB" id="A0A517VPM2"/>
<protein>
    <recommendedName>
        <fullName evidence="3">VWFA domain-containing protein</fullName>
    </recommendedName>
</protein>
<evidence type="ECO:0000313" key="4">
    <source>
        <dbReference type="EMBL" id="QDT94956.1"/>
    </source>
</evidence>
<dbReference type="EMBL" id="CP037920">
    <property type="protein sequence ID" value="QDT94956.1"/>
    <property type="molecule type" value="Genomic_DNA"/>
</dbReference>
<dbReference type="RefSeq" id="WP_144980546.1">
    <property type="nucleotide sequence ID" value="NZ_CP037920.1"/>
</dbReference>
<accession>A0A517VPM2</accession>
<evidence type="ECO:0000259" key="3">
    <source>
        <dbReference type="PROSITE" id="PS50234"/>
    </source>
</evidence>
<feature type="region of interest" description="Disordered" evidence="1">
    <location>
        <begin position="605"/>
        <end position="642"/>
    </location>
</feature>
<dbReference type="KEGG" id="gaw:V144x_03900"/>
<keyword evidence="2" id="KW-0472">Membrane</keyword>
<dbReference type="InterPro" id="IPR002035">
    <property type="entry name" value="VWF_A"/>
</dbReference>
<reference evidence="4 5" key="1">
    <citation type="submission" date="2019-03" db="EMBL/GenBank/DDBJ databases">
        <title>Deep-cultivation of Planctomycetes and their phenomic and genomic characterization uncovers novel biology.</title>
        <authorList>
            <person name="Wiegand S."/>
            <person name="Jogler M."/>
            <person name="Boedeker C."/>
            <person name="Pinto D."/>
            <person name="Vollmers J."/>
            <person name="Rivas-Marin E."/>
            <person name="Kohn T."/>
            <person name="Peeters S.H."/>
            <person name="Heuer A."/>
            <person name="Rast P."/>
            <person name="Oberbeckmann S."/>
            <person name="Bunk B."/>
            <person name="Jeske O."/>
            <person name="Meyerdierks A."/>
            <person name="Storesund J.E."/>
            <person name="Kallscheuer N."/>
            <person name="Luecker S."/>
            <person name="Lage O.M."/>
            <person name="Pohl T."/>
            <person name="Merkel B.J."/>
            <person name="Hornburger P."/>
            <person name="Mueller R.-W."/>
            <person name="Bruemmer F."/>
            <person name="Labrenz M."/>
            <person name="Spormann A.M."/>
            <person name="Op den Camp H."/>
            <person name="Overmann J."/>
            <person name="Amann R."/>
            <person name="Jetten M.S.M."/>
            <person name="Mascher T."/>
            <person name="Medema M.H."/>
            <person name="Devos D.P."/>
            <person name="Kaster A.-K."/>
            <person name="Ovreas L."/>
            <person name="Rohde M."/>
            <person name="Galperin M.Y."/>
            <person name="Jogler C."/>
        </authorList>
    </citation>
    <scope>NUCLEOTIDE SEQUENCE [LARGE SCALE GENOMIC DNA]</scope>
    <source>
        <strain evidence="4 5">V144</strain>
    </source>
</reference>
<keyword evidence="2" id="KW-1133">Transmembrane helix</keyword>